<feature type="transmembrane region" description="Helical" evidence="1">
    <location>
        <begin position="154"/>
        <end position="178"/>
    </location>
</feature>
<dbReference type="Proteomes" id="UP001596282">
    <property type="component" value="Unassembled WGS sequence"/>
</dbReference>
<evidence type="ECO:0000256" key="1">
    <source>
        <dbReference type="SAM" id="Phobius"/>
    </source>
</evidence>
<keyword evidence="1" id="KW-0472">Membrane</keyword>
<feature type="transmembrane region" description="Helical" evidence="1">
    <location>
        <begin position="57"/>
        <end position="75"/>
    </location>
</feature>
<keyword evidence="3" id="KW-1185">Reference proteome</keyword>
<keyword evidence="1" id="KW-0812">Transmembrane</keyword>
<protein>
    <submittedName>
        <fullName evidence="2">ABC transporter permease</fullName>
    </submittedName>
</protein>
<reference evidence="3" key="1">
    <citation type="journal article" date="2019" name="Int. J. Syst. Evol. Microbiol.">
        <title>The Global Catalogue of Microorganisms (GCM) 10K type strain sequencing project: providing services to taxonomists for standard genome sequencing and annotation.</title>
        <authorList>
            <consortium name="The Broad Institute Genomics Platform"/>
            <consortium name="The Broad Institute Genome Sequencing Center for Infectious Disease"/>
            <person name="Wu L."/>
            <person name="Ma J."/>
        </authorList>
    </citation>
    <scope>NUCLEOTIDE SEQUENCE [LARGE SCALE GENOMIC DNA]</scope>
    <source>
        <strain evidence="3">CCM 8933</strain>
    </source>
</reference>
<name>A0ABW1S3P8_9LACO</name>
<feature type="transmembrane region" description="Helical" evidence="1">
    <location>
        <begin position="238"/>
        <end position="258"/>
    </location>
</feature>
<accession>A0ABW1S3P8</accession>
<dbReference type="RefSeq" id="WP_137627577.1">
    <property type="nucleotide sequence ID" value="NZ_BJDJ01000002.1"/>
</dbReference>
<comment type="caution">
    <text evidence="2">The sequence shown here is derived from an EMBL/GenBank/DDBJ whole genome shotgun (WGS) entry which is preliminary data.</text>
</comment>
<feature type="transmembrane region" description="Helical" evidence="1">
    <location>
        <begin position="96"/>
        <end position="115"/>
    </location>
</feature>
<evidence type="ECO:0000313" key="2">
    <source>
        <dbReference type="EMBL" id="MFC6182334.1"/>
    </source>
</evidence>
<sequence length="266" mass="29572">MSTKLRAVTRYLIKEQFQLLGWTYLCLFAAFVILPFLMALFTGNLKGFSFISTVSDLGLGVVFGFFIFMTMSLTYEHFKLLIQNGISRKTFWQARILTLLVMSVAGEFIAALYNYGVTAPVHHHSASQFLDASTYSLYAHYFGSNLAINLGASFIFSCLFFIGLGTTGMALGSIFSLLTKFVRRIVIITIPILGFFFLVFVTSTAAGNSHYNFEGLANFVKFLLGYQANGAAGNFNPWPPMLTMVIGSIIMAGIAYAFNRKLRIKQ</sequence>
<organism evidence="2 3">
    <name type="scientific">Lactiplantibacillus daowaiensis</name>
    <dbReference type="NCBI Taxonomy" id="2559918"/>
    <lineage>
        <taxon>Bacteria</taxon>
        <taxon>Bacillati</taxon>
        <taxon>Bacillota</taxon>
        <taxon>Bacilli</taxon>
        <taxon>Lactobacillales</taxon>
        <taxon>Lactobacillaceae</taxon>
        <taxon>Lactiplantibacillus</taxon>
    </lineage>
</organism>
<keyword evidence="1" id="KW-1133">Transmembrane helix</keyword>
<dbReference type="EMBL" id="JBHSSC010000044">
    <property type="protein sequence ID" value="MFC6182334.1"/>
    <property type="molecule type" value="Genomic_DNA"/>
</dbReference>
<evidence type="ECO:0000313" key="3">
    <source>
        <dbReference type="Proteomes" id="UP001596282"/>
    </source>
</evidence>
<feature type="transmembrane region" description="Helical" evidence="1">
    <location>
        <begin position="21"/>
        <end position="45"/>
    </location>
</feature>
<gene>
    <name evidence="2" type="ORF">ACFP5Y_13940</name>
</gene>
<feature type="transmembrane region" description="Helical" evidence="1">
    <location>
        <begin position="185"/>
        <end position="206"/>
    </location>
</feature>
<proteinExistence type="predicted"/>